<feature type="domain" description="HTH marR-type" evidence="1">
    <location>
        <begin position="20"/>
        <end position="154"/>
    </location>
</feature>
<dbReference type="SMART" id="SM00347">
    <property type="entry name" value="HTH_MARR"/>
    <property type="match status" value="1"/>
</dbReference>
<dbReference type="InterPro" id="IPR036388">
    <property type="entry name" value="WH-like_DNA-bd_sf"/>
</dbReference>
<comment type="caution">
    <text evidence="2">The sequence shown here is derived from an EMBL/GenBank/DDBJ whole genome shotgun (WGS) entry which is preliminary data.</text>
</comment>
<dbReference type="AlphaFoldDB" id="A0AAW9R4R3"/>
<evidence type="ECO:0000313" key="2">
    <source>
        <dbReference type="EMBL" id="MEJ8566187.1"/>
    </source>
</evidence>
<dbReference type="Gene3D" id="1.10.10.10">
    <property type="entry name" value="Winged helix-like DNA-binding domain superfamily/Winged helix DNA-binding domain"/>
    <property type="match status" value="1"/>
</dbReference>
<dbReference type="Pfam" id="PF12802">
    <property type="entry name" value="MarR_2"/>
    <property type="match status" value="1"/>
</dbReference>
<evidence type="ECO:0000259" key="1">
    <source>
        <dbReference type="PROSITE" id="PS50995"/>
    </source>
</evidence>
<dbReference type="InterPro" id="IPR039422">
    <property type="entry name" value="MarR/SlyA-like"/>
</dbReference>
<dbReference type="SUPFAM" id="SSF46785">
    <property type="entry name" value="Winged helix' DNA-binding domain"/>
    <property type="match status" value="1"/>
</dbReference>
<proteinExistence type="predicted"/>
<reference evidence="2 3" key="1">
    <citation type="submission" date="2024-02" db="EMBL/GenBank/DDBJ databases">
        <title>A novel Wenzhouxiangellaceae bacterium, isolated from coastal sediments.</title>
        <authorList>
            <person name="Du Z.-J."/>
            <person name="Ye Y.-Q."/>
            <person name="Zhang X.-Y."/>
        </authorList>
    </citation>
    <scope>NUCLEOTIDE SEQUENCE [LARGE SCALE GENOMIC DNA]</scope>
    <source>
        <strain evidence="2 3">CH-27</strain>
    </source>
</reference>
<accession>A0AAW9R4R3</accession>
<sequence length="161" mass="18554">MTRPYLFDLILDHLPEAAHRRRAWLALLRCFTRIERELMQHFAQEYNSSLPRYDVLTALALSDNGLTMGDLATLLRVSKGNITGVVRRLKEDGLVRKVTSRKDRRVQSVTISPEGRRLWKRMHDDYDRLISELLAGRSDGQVQSLTRALERTLAAVNKPND</sequence>
<gene>
    <name evidence="2" type="ORF">V3330_01010</name>
</gene>
<keyword evidence="3" id="KW-1185">Reference proteome</keyword>
<dbReference type="InterPro" id="IPR000835">
    <property type="entry name" value="HTH_MarR-typ"/>
</dbReference>
<dbReference type="GO" id="GO:0006950">
    <property type="term" value="P:response to stress"/>
    <property type="evidence" value="ECO:0007669"/>
    <property type="project" value="TreeGrafter"/>
</dbReference>
<protein>
    <submittedName>
        <fullName evidence="2">MarR family transcriptional regulator</fullName>
    </submittedName>
</protein>
<dbReference type="PANTHER" id="PTHR33164">
    <property type="entry name" value="TRANSCRIPTIONAL REGULATOR, MARR FAMILY"/>
    <property type="match status" value="1"/>
</dbReference>
<evidence type="ECO:0000313" key="3">
    <source>
        <dbReference type="Proteomes" id="UP001359886"/>
    </source>
</evidence>
<organism evidence="2 3">
    <name type="scientific">Elongatibacter sediminis</name>
    <dbReference type="NCBI Taxonomy" id="3119006"/>
    <lineage>
        <taxon>Bacteria</taxon>
        <taxon>Pseudomonadati</taxon>
        <taxon>Pseudomonadota</taxon>
        <taxon>Gammaproteobacteria</taxon>
        <taxon>Chromatiales</taxon>
        <taxon>Wenzhouxiangellaceae</taxon>
        <taxon>Elongatibacter</taxon>
    </lineage>
</organism>
<dbReference type="Proteomes" id="UP001359886">
    <property type="component" value="Unassembled WGS sequence"/>
</dbReference>
<dbReference type="RefSeq" id="WP_354693510.1">
    <property type="nucleotide sequence ID" value="NZ_JAZHOG010000001.1"/>
</dbReference>
<dbReference type="GO" id="GO:0003700">
    <property type="term" value="F:DNA-binding transcription factor activity"/>
    <property type="evidence" value="ECO:0007669"/>
    <property type="project" value="InterPro"/>
</dbReference>
<dbReference type="PROSITE" id="PS50995">
    <property type="entry name" value="HTH_MARR_2"/>
    <property type="match status" value="1"/>
</dbReference>
<dbReference type="InterPro" id="IPR036390">
    <property type="entry name" value="WH_DNA-bd_sf"/>
</dbReference>
<dbReference type="EMBL" id="JAZHOG010000001">
    <property type="protein sequence ID" value="MEJ8566187.1"/>
    <property type="molecule type" value="Genomic_DNA"/>
</dbReference>
<dbReference type="PRINTS" id="PR00598">
    <property type="entry name" value="HTHMARR"/>
</dbReference>
<dbReference type="PANTHER" id="PTHR33164:SF57">
    <property type="entry name" value="MARR-FAMILY TRANSCRIPTIONAL REGULATOR"/>
    <property type="match status" value="1"/>
</dbReference>
<name>A0AAW9R4R3_9GAMM</name>